<feature type="transmembrane region" description="Helical" evidence="1">
    <location>
        <begin position="645"/>
        <end position="662"/>
    </location>
</feature>
<evidence type="ECO:0000256" key="1">
    <source>
        <dbReference type="SAM" id="Phobius"/>
    </source>
</evidence>
<feature type="transmembrane region" description="Helical" evidence="1">
    <location>
        <begin position="708"/>
        <end position="729"/>
    </location>
</feature>
<organism evidence="2">
    <name type="scientific">freshwater metagenome</name>
    <dbReference type="NCBI Taxonomy" id="449393"/>
    <lineage>
        <taxon>unclassified sequences</taxon>
        <taxon>metagenomes</taxon>
        <taxon>ecological metagenomes</taxon>
    </lineage>
</organism>
<feature type="transmembrane region" description="Helical" evidence="1">
    <location>
        <begin position="207"/>
        <end position="226"/>
    </location>
</feature>
<sequence length="973" mass="104411">MDGLDEVNKNNQAAKVSSSGLVVVAWLLALLQVLLDLGSRFAQFSAVPALAALQVSLALELAILAALVLRRVEEPRNQGGTRRPVWPLLVALLGTSLAILGRVTISALEPTVAWLAPVLLVAPAALTWEVTRMYRAGSRLSSVVCLRVAATWSVVGAFCLIALTLSPTRWNQIDVRTTGWNWVGWSLGVVASCAVFLSLVKRSRGVAIRFLLVAASASAVLLSGRSATELPAASQTPVLFPLLGATVILVAMLTPSRAVARLTYLLRTSAKAVRTSAGRILQELLDVLRKATSTSGRAWGNVIRFASFGEVPVQQRMTRQHLVGAATMGVLSVGFIAHGVWWADRAGWQPTGHAATLMMRASQVGTVDHPLLGLVTSLGSIGKGSHLGPLPMDLLAPFIRLFGVRTGALLAASAFTLLCWAVSVWSAWRAAGATVALAAWVMAPVVIAVPALGAFWEGNNISISLLAITATLLASWAAASGTPRAWWWAVGLGSFCAQSYIPHALIIIGPVVFSGLALAGSRRAATEPDQQHDLQKVIKVGWLIAAVAWFQPALDAVLHQGGNIRELILEVTNPQPNVGISGFPRAIAWVFAVPPRWGEITKSFAQAGNAEEFIRGSLVAGLLIALLLGYLWWRSRSAMVQNERQLRIVTLLVLLGTGLNVTQLPQDFLRSFQLGWLVVVSIFVWFSIFASLFLATRERLVALISLRWVQALRAGVFSVSALAVIALGMSGPERIEDVKDRAFTIDALIDPLVEQTLSEFDSSEAVLVPQAGGRLNEIATDTLLSNLIVGGLNARVETSPSGMNYGERRMVTQWSGPALWITSALSPIKPDGKLLASVSEPNWNQKRFDQLAQQVATTVRAAPEAKLYPWVDRYLVRYLSGWIPDEDLCSTAEQIRSGTYPLASLPPALLLTLYADLAFSAPRLDQSIQDEVSGVIGQGPLEVWLTEIEQPVDIAGTNLLRNGKACPQSVGPS</sequence>
<feature type="transmembrane region" description="Helical" evidence="1">
    <location>
        <begin position="322"/>
        <end position="343"/>
    </location>
</feature>
<feature type="transmembrane region" description="Helical" evidence="1">
    <location>
        <begin position="613"/>
        <end position="633"/>
    </location>
</feature>
<feature type="transmembrane region" description="Helical" evidence="1">
    <location>
        <begin position="674"/>
        <end position="696"/>
    </location>
</feature>
<feature type="transmembrane region" description="Helical" evidence="1">
    <location>
        <begin position="183"/>
        <end position="200"/>
    </location>
</feature>
<keyword evidence="1" id="KW-1133">Transmembrane helix</keyword>
<feature type="transmembrane region" description="Helical" evidence="1">
    <location>
        <begin position="16"/>
        <end position="35"/>
    </location>
</feature>
<reference evidence="2" key="1">
    <citation type="submission" date="2020-05" db="EMBL/GenBank/DDBJ databases">
        <authorList>
            <person name="Chiriac C."/>
            <person name="Salcher M."/>
            <person name="Ghai R."/>
            <person name="Kavagutti S V."/>
        </authorList>
    </citation>
    <scope>NUCLEOTIDE SEQUENCE</scope>
</reference>
<feature type="transmembrane region" description="Helical" evidence="1">
    <location>
        <begin position="111"/>
        <end position="128"/>
    </location>
</feature>
<feature type="transmembrane region" description="Helical" evidence="1">
    <location>
        <begin position="238"/>
        <end position="260"/>
    </location>
</feature>
<feature type="transmembrane region" description="Helical" evidence="1">
    <location>
        <begin position="463"/>
        <end position="480"/>
    </location>
</feature>
<feature type="transmembrane region" description="Helical" evidence="1">
    <location>
        <begin position="47"/>
        <end position="69"/>
    </location>
</feature>
<name>A0A6J6T3J9_9ZZZZ</name>
<dbReference type="InterPro" id="IPR002475">
    <property type="entry name" value="Bcl2-like"/>
</dbReference>
<feature type="transmembrane region" description="Helical" evidence="1">
    <location>
        <begin position="140"/>
        <end position="163"/>
    </location>
</feature>
<dbReference type="AlphaFoldDB" id="A0A6J6T3J9"/>
<protein>
    <submittedName>
        <fullName evidence="2">Unannotated protein</fullName>
    </submittedName>
</protein>
<dbReference type="PROSITE" id="PS50062">
    <property type="entry name" value="BCL2_FAMILY"/>
    <property type="match status" value="1"/>
</dbReference>
<feature type="transmembrane region" description="Helical" evidence="1">
    <location>
        <begin position="402"/>
        <end position="428"/>
    </location>
</feature>
<dbReference type="EMBL" id="CAEZYU010000043">
    <property type="protein sequence ID" value="CAB4741710.1"/>
    <property type="molecule type" value="Genomic_DNA"/>
</dbReference>
<proteinExistence type="predicted"/>
<keyword evidence="1" id="KW-0812">Transmembrane</keyword>
<keyword evidence="1" id="KW-0472">Membrane</keyword>
<accession>A0A6J6T3J9</accession>
<feature type="transmembrane region" description="Helical" evidence="1">
    <location>
        <begin position="85"/>
        <end position="105"/>
    </location>
</feature>
<feature type="transmembrane region" description="Helical" evidence="1">
    <location>
        <begin position="434"/>
        <end position="456"/>
    </location>
</feature>
<gene>
    <name evidence="2" type="ORF">UFOPK2766_01081</name>
</gene>
<evidence type="ECO:0000313" key="2">
    <source>
        <dbReference type="EMBL" id="CAB4741710.1"/>
    </source>
</evidence>